<dbReference type="Gene3D" id="3.80.10.10">
    <property type="entry name" value="Ribonuclease Inhibitor"/>
    <property type="match status" value="1"/>
</dbReference>
<organism evidence="1 2">
    <name type="scientific">Funneliformis geosporum</name>
    <dbReference type="NCBI Taxonomy" id="1117311"/>
    <lineage>
        <taxon>Eukaryota</taxon>
        <taxon>Fungi</taxon>
        <taxon>Fungi incertae sedis</taxon>
        <taxon>Mucoromycota</taxon>
        <taxon>Glomeromycotina</taxon>
        <taxon>Glomeromycetes</taxon>
        <taxon>Glomerales</taxon>
        <taxon>Glomeraceae</taxon>
        <taxon>Funneliformis</taxon>
    </lineage>
</organism>
<feature type="non-terminal residue" evidence="1">
    <location>
        <position position="127"/>
    </location>
</feature>
<comment type="caution">
    <text evidence="1">The sequence shown here is derived from an EMBL/GenBank/DDBJ whole genome shotgun (WGS) entry which is preliminary data.</text>
</comment>
<evidence type="ECO:0000313" key="1">
    <source>
        <dbReference type="EMBL" id="CAI2200476.1"/>
    </source>
</evidence>
<dbReference type="PANTHER" id="PTHR13318:SF190">
    <property type="entry name" value="PARTNER OF PAIRED, ISOFORM B"/>
    <property type="match status" value="1"/>
</dbReference>
<dbReference type="PANTHER" id="PTHR13318">
    <property type="entry name" value="PARTNER OF PAIRED, ISOFORM B-RELATED"/>
    <property type="match status" value="1"/>
</dbReference>
<proteinExistence type="predicted"/>
<feature type="non-terminal residue" evidence="1">
    <location>
        <position position="1"/>
    </location>
</feature>
<accession>A0A9W4TCU7</accession>
<dbReference type="AlphaFoldDB" id="A0A9W4TCU7"/>
<dbReference type="InterPro" id="IPR006553">
    <property type="entry name" value="Leu-rich_rpt_Cys-con_subtyp"/>
</dbReference>
<dbReference type="InterPro" id="IPR032675">
    <property type="entry name" value="LRR_dom_sf"/>
</dbReference>
<dbReference type="GO" id="GO:0031146">
    <property type="term" value="P:SCF-dependent proteasomal ubiquitin-dependent protein catabolic process"/>
    <property type="evidence" value="ECO:0007669"/>
    <property type="project" value="TreeGrafter"/>
</dbReference>
<dbReference type="Pfam" id="PF13516">
    <property type="entry name" value="LRR_6"/>
    <property type="match status" value="3"/>
</dbReference>
<dbReference type="Proteomes" id="UP001153678">
    <property type="component" value="Unassembled WGS sequence"/>
</dbReference>
<keyword evidence="2" id="KW-1185">Reference proteome</keyword>
<protein>
    <submittedName>
        <fullName evidence="1">9281_t:CDS:1</fullName>
    </submittedName>
</protein>
<dbReference type="EMBL" id="CAMKVN010024497">
    <property type="protein sequence ID" value="CAI2200476.1"/>
    <property type="molecule type" value="Genomic_DNA"/>
</dbReference>
<name>A0A9W4TCU7_9GLOM</name>
<dbReference type="SUPFAM" id="SSF52047">
    <property type="entry name" value="RNI-like"/>
    <property type="match status" value="1"/>
</dbReference>
<gene>
    <name evidence="1" type="ORF">FWILDA_LOCUS19587</name>
</gene>
<dbReference type="SMART" id="SM00367">
    <property type="entry name" value="LRR_CC"/>
    <property type="match status" value="3"/>
</dbReference>
<sequence length="127" mass="14111">RGDIKDANTLMRKCFNIEYLDFSGAMALQNDVLIIAIIKGSPNLRHLEINHNDIGDEVTEALTHTCHKLEHLDLDGCDFVSEPSICNVIRSCPKLQHLNLSCCNTTSTTIKEIARSCLNLKFLGLDG</sequence>
<dbReference type="InterPro" id="IPR001611">
    <property type="entry name" value="Leu-rich_rpt"/>
</dbReference>
<dbReference type="GO" id="GO:0019005">
    <property type="term" value="C:SCF ubiquitin ligase complex"/>
    <property type="evidence" value="ECO:0007669"/>
    <property type="project" value="TreeGrafter"/>
</dbReference>
<reference evidence="1" key="1">
    <citation type="submission" date="2022-08" db="EMBL/GenBank/DDBJ databases">
        <authorList>
            <person name="Kallberg Y."/>
            <person name="Tangrot J."/>
            <person name="Rosling A."/>
        </authorList>
    </citation>
    <scope>NUCLEOTIDE SEQUENCE</scope>
    <source>
        <strain evidence="1">Wild A</strain>
    </source>
</reference>
<dbReference type="OrthoDB" id="550575at2759"/>
<evidence type="ECO:0000313" key="2">
    <source>
        <dbReference type="Proteomes" id="UP001153678"/>
    </source>
</evidence>